<dbReference type="PANTHER" id="PTHR36182:SF1">
    <property type="entry name" value="PROTEIN, PUTATIVE (AFU_ORTHOLOGUE AFUA_6G10930)-RELATED"/>
    <property type="match status" value="1"/>
</dbReference>
<reference evidence="2 3" key="1">
    <citation type="submission" date="2015-06" db="EMBL/GenBank/DDBJ databases">
        <title>Draft genome of the ant-associated black yeast Phialophora attae CBS 131958.</title>
        <authorList>
            <person name="Moreno L.F."/>
            <person name="Stielow B.J."/>
            <person name="de Hoog S."/>
            <person name="Vicente V.A."/>
            <person name="Weiss V.A."/>
            <person name="de Vries M."/>
            <person name="Cruz L.M."/>
            <person name="Souza E.M."/>
        </authorList>
    </citation>
    <scope>NUCLEOTIDE SEQUENCE [LARGE SCALE GENOMIC DNA]</scope>
    <source>
        <strain evidence="2 3">CBS 131958</strain>
    </source>
</reference>
<evidence type="ECO:0000256" key="1">
    <source>
        <dbReference type="SAM" id="MobiDB-lite"/>
    </source>
</evidence>
<evidence type="ECO:0000313" key="3">
    <source>
        <dbReference type="Proteomes" id="UP000038010"/>
    </source>
</evidence>
<sequence length="445" mass="45204">MQLAWPYPLRSPLNSDVPVDLKDYDMASPLKNDGSNFPCKLYQDNSTNPQAYDITATYMAGSTYNISLAGGATHSGGSCQISLSYDNGATFKVIESIIGGCPLTPNYDFTIPEFAPSSSTALLSWSWFNLIGNRDMYQNCARVQVVGGSPFTNTTQRRRNVRSPQRRQNSFDALPDMFECNIGNGCQTIEKREVVFPDPGINVIYGQDAVSVDAGPGFTISGLSTATGSSTTGIPTSTGSSTTGTASSLATPTSFSSTGLSTISSTTASSPAASTTSTTFATVTSSTASTTSSSAVTSASSESSASLTTSTTSSSASTSITSSSTSVATSMSSTASSTTSSSGTLSSSSATSSTESATRSSGTSTSSGSSTGSSTSASSSSMDSASSSTSSLSTSTTSQSTVTVTTTTSETTTFAPTVVTEVITIVPISEISILEDTLPTATATV</sequence>
<gene>
    <name evidence="2" type="ORF">AB675_6116</name>
</gene>
<dbReference type="RefSeq" id="XP_018003668.1">
    <property type="nucleotide sequence ID" value="XM_018146381.1"/>
</dbReference>
<dbReference type="STRING" id="1664694.A0A0N1HEB0"/>
<proteinExistence type="predicted"/>
<dbReference type="EMBL" id="LFJN01000004">
    <property type="protein sequence ID" value="KPI43705.1"/>
    <property type="molecule type" value="Genomic_DNA"/>
</dbReference>
<dbReference type="GeneID" id="28738261"/>
<dbReference type="Gene3D" id="2.70.50.70">
    <property type="match status" value="1"/>
</dbReference>
<dbReference type="PANTHER" id="PTHR36182">
    <property type="entry name" value="PROTEIN, PUTATIVE (AFU_ORTHOLOGUE AFUA_6G10930)-RELATED"/>
    <property type="match status" value="1"/>
</dbReference>
<evidence type="ECO:0000313" key="2">
    <source>
        <dbReference type="EMBL" id="KPI43705.1"/>
    </source>
</evidence>
<dbReference type="VEuPathDB" id="FungiDB:AB675_6116"/>
<feature type="region of interest" description="Disordered" evidence="1">
    <location>
        <begin position="224"/>
        <end position="408"/>
    </location>
</feature>
<dbReference type="Proteomes" id="UP000038010">
    <property type="component" value="Unassembled WGS sequence"/>
</dbReference>
<comment type="caution">
    <text evidence="2">The sequence shown here is derived from an EMBL/GenBank/DDBJ whole genome shotgun (WGS) entry which is preliminary data.</text>
</comment>
<name>A0A0N1HEB0_9EURO</name>
<accession>A0A0N1HEB0</accession>
<organism evidence="2 3">
    <name type="scientific">Cyphellophora attinorum</name>
    <dbReference type="NCBI Taxonomy" id="1664694"/>
    <lineage>
        <taxon>Eukaryota</taxon>
        <taxon>Fungi</taxon>
        <taxon>Dikarya</taxon>
        <taxon>Ascomycota</taxon>
        <taxon>Pezizomycotina</taxon>
        <taxon>Eurotiomycetes</taxon>
        <taxon>Chaetothyriomycetidae</taxon>
        <taxon>Chaetothyriales</taxon>
        <taxon>Cyphellophoraceae</taxon>
        <taxon>Cyphellophora</taxon>
    </lineage>
</organism>
<dbReference type="AlphaFoldDB" id="A0A0N1HEB0"/>
<dbReference type="OrthoDB" id="2342176at2759"/>
<protein>
    <submittedName>
        <fullName evidence="2">Uncharacterized protein</fullName>
    </submittedName>
</protein>
<keyword evidence="3" id="KW-1185">Reference proteome</keyword>